<dbReference type="InterPro" id="IPR021312">
    <property type="entry name" value="DUF2889"/>
</dbReference>
<dbReference type="EMBL" id="CAJPVI010000011">
    <property type="protein sequence ID" value="CAG2142524.1"/>
    <property type="molecule type" value="Genomic_DNA"/>
</dbReference>
<dbReference type="Proteomes" id="UP000672657">
    <property type="component" value="Unassembled WGS sequence"/>
</dbReference>
<proteinExistence type="predicted"/>
<evidence type="ECO:0000313" key="3">
    <source>
        <dbReference type="Proteomes" id="UP000672657"/>
    </source>
</evidence>
<evidence type="ECO:0008006" key="4">
    <source>
        <dbReference type="Google" id="ProtNLM"/>
    </source>
</evidence>
<accession>A0ABM8TFH1</accession>
<dbReference type="Pfam" id="PF11136">
    <property type="entry name" value="DUF2889"/>
    <property type="match status" value="1"/>
</dbReference>
<feature type="compositionally biased region" description="Basic and acidic residues" evidence="1">
    <location>
        <begin position="1"/>
        <end position="17"/>
    </location>
</feature>
<protein>
    <recommendedName>
        <fullName evidence="4">DUF2889 domain-containing protein</fullName>
    </recommendedName>
</protein>
<feature type="region of interest" description="Disordered" evidence="1">
    <location>
        <begin position="1"/>
        <end position="26"/>
    </location>
</feature>
<comment type="caution">
    <text evidence="2">The sequence shown here is derived from an EMBL/GenBank/DDBJ whole genome shotgun (WGS) entry which is preliminary data.</text>
</comment>
<name>A0ABM8TFH1_9BURK</name>
<sequence length="212" mass="23540">MHEDPSPALNIDEKDTRGLPPPAPRRHVHTRAIVMRGFRRDDGLWDIEGELKDTKTHVWPSWEDGEQPPDVPVHHMQVRVTLDSAYTVQAVAAALPATPFPECNDGGPPLQGLVGASMSRGWRKAIEATLGGVRGCTHLRELLMNLGTVAYQTIGGELRRAEWEALPAPRVHPPLATAPKPHWDKCIGWRMDGEVIRRWAPDFHQSCGKASK</sequence>
<organism evidence="2 3">
    <name type="scientific">Cupriavidus numazuensis</name>
    <dbReference type="NCBI Taxonomy" id="221992"/>
    <lineage>
        <taxon>Bacteria</taxon>
        <taxon>Pseudomonadati</taxon>
        <taxon>Pseudomonadota</taxon>
        <taxon>Betaproteobacteria</taxon>
        <taxon>Burkholderiales</taxon>
        <taxon>Burkholderiaceae</taxon>
        <taxon>Cupriavidus</taxon>
    </lineage>
</organism>
<evidence type="ECO:0000313" key="2">
    <source>
        <dbReference type="EMBL" id="CAG2142524.1"/>
    </source>
</evidence>
<reference evidence="2 3" key="1">
    <citation type="submission" date="2021-03" db="EMBL/GenBank/DDBJ databases">
        <authorList>
            <person name="Peeters C."/>
        </authorList>
    </citation>
    <scope>NUCLEOTIDE SEQUENCE [LARGE SCALE GENOMIC DNA]</scope>
    <source>
        <strain evidence="2 3">LMG 26411</strain>
    </source>
</reference>
<evidence type="ECO:0000256" key="1">
    <source>
        <dbReference type="SAM" id="MobiDB-lite"/>
    </source>
</evidence>
<gene>
    <name evidence="2" type="ORF">LMG26411_02229</name>
</gene>
<keyword evidence="3" id="KW-1185">Reference proteome</keyword>